<accession>A0A429ZLN8</accession>
<keyword evidence="13" id="KW-1185">Reference proteome</keyword>
<name>A0A429ZLN8_9ENTE</name>
<keyword evidence="1 11" id="KW-0813">Transport</keyword>
<sequence length="184" mass="19971">MEIIKASLMMLGLMTFLCGLLYTLTVTGIAQVFFPDLANGSQISVIDQGGKSVIVGSELIGQEFTAPQFLQGRPKAGPSNLSPVSPEQQGIIAERIKTLLKENGSKEEIPSELVLASGSGLDPEISRLAADYQIPRLVETTHLNQAEITRLLDKHTKGRLFGKIGDERVNVLQVNLELANFQVK</sequence>
<proteinExistence type="inferred from homology"/>
<evidence type="ECO:0000256" key="1">
    <source>
        <dbReference type="ARBA" id="ARBA00022448"/>
    </source>
</evidence>
<protein>
    <recommendedName>
        <fullName evidence="11">Potassium-transporting ATPase KdpC subunit</fullName>
    </recommendedName>
    <alternativeName>
        <fullName evidence="11">ATP phosphohydrolase [potassium-transporting] C chain</fullName>
    </alternativeName>
    <alternativeName>
        <fullName evidence="11">Potassium-binding and translocating subunit C</fullName>
    </alternativeName>
    <alternativeName>
        <fullName evidence="11">Potassium-translocating ATPase C chain</fullName>
    </alternativeName>
</protein>
<dbReference type="Proteomes" id="UP000287239">
    <property type="component" value="Unassembled WGS sequence"/>
</dbReference>
<dbReference type="GO" id="GO:0005886">
    <property type="term" value="C:plasma membrane"/>
    <property type="evidence" value="ECO:0007669"/>
    <property type="project" value="UniProtKB-SubCell"/>
</dbReference>
<evidence type="ECO:0000256" key="9">
    <source>
        <dbReference type="ARBA" id="ARBA00023065"/>
    </source>
</evidence>
<keyword evidence="2 11" id="KW-1003">Cell membrane</keyword>
<evidence type="ECO:0000313" key="13">
    <source>
        <dbReference type="Proteomes" id="UP000287239"/>
    </source>
</evidence>
<keyword evidence="6 11" id="KW-0067">ATP-binding</keyword>
<keyword evidence="5 11" id="KW-0547">Nucleotide-binding</keyword>
<dbReference type="EMBL" id="NGJU01000014">
    <property type="protein sequence ID" value="RST94579.1"/>
    <property type="molecule type" value="Genomic_DNA"/>
</dbReference>
<comment type="function">
    <text evidence="11">Part of the high-affinity ATP-driven potassium transport (or Kdp) system, which catalyzes the hydrolysis of ATP coupled with the electrogenic transport of potassium into the cytoplasm. This subunit acts as a catalytic chaperone that increases the ATP-binding affinity of the ATP-hydrolyzing subunit KdpB by the formation of a transient KdpB/KdpC/ATP ternary complex.</text>
</comment>
<keyword evidence="3 11" id="KW-0633">Potassium transport</keyword>
<dbReference type="AlphaFoldDB" id="A0A429ZLN8"/>
<keyword evidence="4 11" id="KW-0812">Transmembrane</keyword>
<comment type="subcellular location">
    <subcellularLocation>
        <location evidence="11">Cell membrane</location>
        <topology evidence="11">Single-pass membrane protein</topology>
    </subcellularLocation>
</comment>
<comment type="subunit">
    <text evidence="11">The system is composed of three essential subunits: KdpA, KdpB and KdpC.</text>
</comment>
<keyword evidence="8 11" id="KW-1133">Transmembrane helix</keyword>
<dbReference type="OrthoDB" id="9809491at2"/>
<comment type="similarity">
    <text evidence="11">Belongs to the KdpC family.</text>
</comment>
<keyword evidence="10 11" id="KW-0472">Membrane</keyword>
<evidence type="ECO:0000256" key="3">
    <source>
        <dbReference type="ARBA" id="ARBA00022538"/>
    </source>
</evidence>
<dbReference type="GO" id="GO:0005524">
    <property type="term" value="F:ATP binding"/>
    <property type="evidence" value="ECO:0007669"/>
    <property type="project" value="UniProtKB-UniRule"/>
</dbReference>
<keyword evidence="7 11" id="KW-0630">Potassium</keyword>
<evidence type="ECO:0000256" key="2">
    <source>
        <dbReference type="ARBA" id="ARBA00022475"/>
    </source>
</evidence>
<evidence type="ECO:0000256" key="8">
    <source>
        <dbReference type="ARBA" id="ARBA00022989"/>
    </source>
</evidence>
<evidence type="ECO:0000256" key="7">
    <source>
        <dbReference type="ARBA" id="ARBA00022958"/>
    </source>
</evidence>
<dbReference type="HAMAP" id="MF_00276">
    <property type="entry name" value="KdpC"/>
    <property type="match status" value="1"/>
</dbReference>
<gene>
    <name evidence="11" type="primary">kdpC</name>
    <name evidence="12" type="ORF">CBF35_09985</name>
</gene>
<dbReference type="PANTHER" id="PTHR30042:SF2">
    <property type="entry name" value="POTASSIUM-TRANSPORTING ATPASE KDPC SUBUNIT"/>
    <property type="match status" value="1"/>
</dbReference>
<comment type="caution">
    <text evidence="12">The sequence shown here is derived from an EMBL/GenBank/DDBJ whole genome shotgun (WGS) entry which is preliminary data.</text>
</comment>
<evidence type="ECO:0000256" key="11">
    <source>
        <dbReference type="HAMAP-Rule" id="MF_00276"/>
    </source>
</evidence>
<evidence type="ECO:0000256" key="10">
    <source>
        <dbReference type="ARBA" id="ARBA00023136"/>
    </source>
</evidence>
<dbReference type="PIRSF" id="PIRSF001296">
    <property type="entry name" value="K_ATPase_KdpC"/>
    <property type="match status" value="1"/>
</dbReference>
<keyword evidence="9 11" id="KW-0406">Ion transport</keyword>
<evidence type="ECO:0000256" key="5">
    <source>
        <dbReference type="ARBA" id="ARBA00022741"/>
    </source>
</evidence>
<dbReference type="PANTHER" id="PTHR30042">
    <property type="entry name" value="POTASSIUM-TRANSPORTING ATPASE C CHAIN"/>
    <property type="match status" value="1"/>
</dbReference>
<dbReference type="Pfam" id="PF02669">
    <property type="entry name" value="KdpC"/>
    <property type="match status" value="1"/>
</dbReference>
<evidence type="ECO:0000256" key="6">
    <source>
        <dbReference type="ARBA" id="ARBA00022840"/>
    </source>
</evidence>
<dbReference type="InterPro" id="IPR003820">
    <property type="entry name" value="KdpC"/>
</dbReference>
<evidence type="ECO:0000256" key="4">
    <source>
        <dbReference type="ARBA" id="ARBA00022692"/>
    </source>
</evidence>
<organism evidence="12 13">
    <name type="scientific">Vagococcus salmoninarum</name>
    <dbReference type="NCBI Taxonomy" id="2739"/>
    <lineage>
        <taxon>Bacteria</taxon>
        <taxon>Bacillati</taxon>
        <taxon>Bacillota</taxon>
        <taxon>Bacilli</taxon>
        <taxon>Lactobacillales</taxon>
        <taxon>Enterococcaceae</taxon>
        <taxon>Vagococcus</taxon>
    </lineage>
</organism>
<reference evidence="12 13" key="1">
    <citation type="submission" date="2017-05" db="EMBL/GenBank/DDBJ databases">
        <title>Vagococcus spp. assemblies.</title>
        <authorList>
            <person name="Gulvik C.A."/>
        </authorList>
    </citation>
    <scope>NUCLEOTIDE SEQUENCE [LARGE SCALE GENOMIC DNA]</scope>
    <source>
        <strain evidence="12 13">NCFB 2777</strain>
    </source>
</reference>
<dbReference type="GO" id="GO:0008556">
    <property type="term" value="F:P-type potassium transmembrane transporter activity"/>
    <property type="evidence" value="ECO:0007669"/>
    <property type="project" value="InterPro"/>
</dbReference>
<evidence type="ECO:0000313" key="12">
    <source>
        <dbReference type="EMBL" id="RST94579.1"/>
    </source>
</evidence>